<evidence type="ECO:0000256" key="11">
    <source>
        <dbReference type="ARBA" id="ARBA00022839"/>
    </source>
</evidence>
<dbReference type="PROSITE" id="PS50160">
    <property type="entry name" value="DNA_LIGASE_A3"/>
    <property type="match status" value="1"/>
</dbReference>
<keyword evidence="11" id="KW-0269">Exonuclease</keyword>
<evidence type="ECO:0000256" key="13">
    <source>
        <dbReference type="ARBA" id="ARBA00022932"/>
    </source>
</evidence>
<feature type="compositionally biased region" description="Low complexity" evidence="23">
    <location>
        <begin position="340"/>
        <end position="358"/>
    </location>
</feature>
<dbReference type="PANTHER" id="PTHR42705">
    <property type="entry name" value="BIFUNCTIONAL NON-HOMOLOGOUS END JOINING PROTEIN LIGD"/>
    <property type="match status" value="1"/>
</dbReference>
<dbReference type="CDD" id="cd07906">
    <property type="entry name" value="Adenylation_DNA_ligase_LigD_LigC"/>
    <property type="match status" value="1"/>
</dbReference>
<dbReference type="Pfam" id="PF01068">
    <property type="entry name" value="DNA_ligase_A_M"/>
    <property type="match status" value="1"/>
</dbReference>
<dbReference type="Gene3D" id="3.30.1490.70">
    <property type="match status" value="1"/>
</dbReference>
<evidence type="ECO:0000256" key="6">
    <source>
        <dbReference type="ARBA" id="ARBA00022722"/>
    </source>
</evidence>
<dbReference type="Pfam" id="PF13298">
    <property type="entry name" value="LigD_N"/>
    <property type="match status" value="1"/>
</dbReference>
<evidence type="ECO:0000256" key="18">
    <source>
        <dbReference type="ARBA" id="ARBA00023268"/>
    </source>
</evidence>
<feature type="region of interest" description="Disordered" evidence="23">
    <location>
        <begin position="521"/>
        <end position="574"/>
    </location>
</feature>
<dbReference type="SUPFAM" id="SSF56091">
    <property type="entry name" value="DNA ligase/mRNA capping enzyme, catalytic domain"/>
    <property type="match status" value="1"/>
</dbReference>
<evidence type="ECO:0000256" key="21">
    <source>
        <dbReference type="ARBA" id="ARBA00049981"/>
    </source>
</evidence>
<evidence type="ECO:0000256" key="2">
    <source>
        <dbReference type="ARBA" id="ARBA00012727"/>
    </source>
</evidence>
<comment type="caution">
    <text evidence="25">The sequence shown here is derived from an EMBL/GenBank/DDBJ whole genome shotgun (WGS) entry which is preliminary data.</text>
</comment>
<comment type="catalytic activity">
    <reaction evidence="20">
        <text>ATP + (deoxyribonucleotide)n-3'-hydroxyl + 5'-phospho-(deoxyribonucleotide)m = (deoxyribonucleotide)n+m + AMP + diphosphate.</text>
        <dbReference type="EC" id="6.5.1.1"/>
    </reaction>
</comment>
<dbReference type="SUPFAM" id="SSF50249">
    <property type="entry name" value="Nucleic acid-binding proteins"/>
    <property type="match status" value="1"/>
</dbReference>
<dbReference type="NCBIfam" id="TIGR02779">
    <property type="entry name" value="NHEJ_ligase_lig"/>
    <property type="match status" value="1"/>
</dbReference>
<dbReference type="EC" id="6.5.1.1" evidence="2"/>
<dbReference type="InterPro" id="IPR012340">
    <property type="entry name" value="NA-bd_OB-fold"/>
</dbReference>
<dbReference type="Gene3D" id="2.40.50.140">
    <property type="entry name" value="Nucleic acid-binding proteins"/>
    <property type="match status" value="1"/>
</dbReference>
<evidence type="ECO:0000256" key="16">
    <source>
        <dbReference type="ARBA" id="ARBA00023204"/>
    </source>
</evidence>
<evidence type="ECO:0000259" key="24">
    <source>
        <dbReference type="PROSITE" id="PS50160"/>
    </source>
</evidence>
<dbReference type="InterPro" id="IPR052171">
    <property type="entry name" value="NHEJ_LigD"/>
</dbReference>
<keyword evidence="6" id="KW-0540">Nuclease</keyword>
<evidence type="ECO:0000256" key="9">
    <source>
        <dbReference type="ARBA" id="ARBA00022763"/>
    </source>
</evidence>
<evidence type="ECO:0000256" key="15">
    <source>
        <dbReference type="ARBA" id="ARBA00023172"/>
    </source>
</evidence>
<keyword evidence="26" id="KW-1185">Reference proteome</keyword>
<comment type="similarity">
    <text evidence="22">In the N-terminal section; belongs to the LigD polymerase family.</text>
</comment>
<keyword evidence="12" id="KW-0067">ATP-binding</keyword>
<evidence type="ECO:0000256" key="23">
    <source>
        <dbReference type="SAM" id="MobiDB-lite"/>
    </source>
</evidence>
<keyword evidence="14" id="KW-0238">DNA-binding</keyword>
<dbReference type="InterPro" id="IPR014144">
    <property type="entry name" value="LigD_PE_domain"/>
</dbReference>
<evidence type="ECO:0000256" key="20">
    <source>
        <dbReference type="ARBA" id="ARBA00034003"/>
    </source>
</evidence>
<keyword evidence="8" id="KW-0547">Nucleotide-binding</keyword>
<evidence type="ECO:0000256" key="4">
    <source>
        <dbReference type="ARBA" id="ARBA00022679"/>
    </source>
</evidence>
<keyword evidence="9" id="KW-0227">DNA damage</keyword>
<keyword evidence="15" id="KW-0233">DNA recombination</keyword>
<dbReference type="InterPro" id="IPR014146">
    <property type="entry name" value="LigD_ligase_dom"/>
</dbReference>
<evidence type="ECO:0000256" key="7">
    <source>
        <dbReference type="ARBA" id="ARBA00022723"/>
    </source>
</evidence>
<dbReference type="InterPro" id="IPR014145">
    <property type="entry name" value="LigD_pol_dom"/>
</dbReference>
<feature type="compositionally biased region" description="Pro residues" evidence="23">
    <location>
        <begin position="377"/>
        <end position="389"/>
    </location>
</feature>
<dbReference type="Gene3D" id="3.90.920.10">
    <property type="entry name" value="DNA primase, PRIM domain"/>
    <property type="match status" value="1"/>
</dbReference>
<keyword evidence="10" id="KW-0378">Hydrolase</keyword>
<dbReference type="NCBIfam" id="NF007210">
    <property type="entry name" value="PRK09632.1"/>
    <property type="match status" value="1"/>
</dbReference>
<sequence length="892" mass="96936">MHRGSLGFAATGGHACCMGATGKPGMDETHSRPAPPSQTVSVDGHRLTLTHLDKVLYPETGTTKADVLGYYAEIAELLIAHAAQRPATRKRWVHGVGTAEHPEPSFFQKNLDEATPSWVSRRSIQHSDHVNEYPLVNNLATLTWLGQMAALEIHVPQWQFGRGGAPRNPDRLVLDLDPGEGTGLAECAEVARFARAILREMGLDPVPVTSGSKGIHLYAALDRRQTSAQVAEVAHELARALEADHPDLVVSAMSKALRPGKVFVDWSQNNAAKTTITPYSLRGRAHPFVAAPRTWGELKAPDLAQLDYREVLKRVKRRGDPLAKVSEAHRPTDDFGSIPSAASATTASSTALDPDLTPTPSPDRLTDYRSKRSSAPTPEPLPTGAPPPTTGHSFVIHEHHARARHFDLRLEHDGVLVSWALPKGVPTDISTNHLAVHTEDHPLEYGDFEGTIPAGAYGAGEIHIWDSGDYELEKWRDSEVIVTLHGEPDGGLGGSRRFALIKTAGAAADKNWLIHLMKPAEESSGTAPPPGTASGEAAPAAETSHWHRPAARSRALPVRQPARKRYSPMLASPGSPTDVQHGSWAFEMKWDGIRAVGYLTRDGPAPSVRFLTRNGNDVTASYPELVDSVLAAVDPSVASAVLDGEIVALDASGRPDFGVLQTRMKLTDPIDVRAAARRTPVRYFVFDLLELAEKPLVQEQYDARRQALDAALTSTGMVQVPPAFVGDLSGAMTASRQFRLEGVMAKERESQYAVGRRSRMWIKLKLRLTQEVVIGGWRPGKGNRAGAIGSLLLGIPMLDSSDGSQLRYVGRVGTGFSDRDLVEIAERLHPFADANNPFAEIPDIDAHTARWVRPELVGEVEFAEWTAAGRLRHPTWRGWRPDKSAAEVVPES</sequence>
<dbReference type="InterPro" id="IPR033649">
    <property type="entry name" value="MtLigD_Pol-like"/>
</dbReference>
<keyword evidence="17" id="KW-0464">Manganese</keyword>
<dbReference type="GO" id="GO:0016874">
    <property type="term" value="F:ligase activity"/>
    <property type="evidence" value="ECO:0007669"/>
    <property type="project" value="UniProtKB-KW"/>
</dbReference>
<evidence type="ECO:0000256" key="10">
    <source>
        <dbReference type="ARBA" id="ARBA00022801"/>
    </source>
</evidence>
<dbReference type="Pfam" id="PF04679">
    <property type="entry name" value="DNA_ligase_A_C"/>
    <property type="match status" value="1"/>
</dbReference>
<feature type="region of interest" description="Disordered" evidence="23">
    <location>
        <begin position="323"/>
        <end position="393"/>
    </location>
</feature>
<keyword evidence="4" id="KW-0808">Transferase</keyword>
<keyword evidence="3 25" id="KW-0436">Ligase</keyword>
<evidence type="ECO:0000256" key="8">
    <source>
        <dbReference type="ARBA" id="ARBA00022741"/>
    </source>
</evidence>
<feature type="domain" description="ATP-dependent DNA ligase family profile" evidence="24">
    <location>
        <begin position="674"/>
        <end position="794"/>
    </location>
</feature>
<dbReference type="Pfam" id="PF21686">
    <property type="entry name" value="LigD_Prim-Pol"/>
    <property type="match status" value="1"/>
</dbReference>
<keyword evidence="16" id="KW-0234">DNA repair</keyword>
<keyword evidence="13" id="KW-0239">DNA-directed DNA polymerase</keyword>
<dbReference type="InterPro" id="IPR012310">
    <property type="entry name" value="DNA_ligase_ATP-dep_cent"/>
</dbReference>
<dbReference type="NCBIfam" id="TIGR02777">
    <property type="entry name" value="LigD_PE_dom"/>
    <property type="match status" value="1"/>
</dbReference>
<dbReference type="Proteomes" id="UP001501803">
    <property type="component" value="Unassembled WGS sequence"/>
</dbReference>
<dbReference type="PANTHER" id="PTHR42705:SF2">
    <property type="entry name" value="BIFUNCTIONAL NON-HOMOLOGOUS END JOINING PROTEIN LIGD"/>
    <property type="match status" value="1"/>
</dbReference>
<dbReference type="InterPro" id="IPR012309">
    <property type="entry name" value="DNA_ligase_ATP-dep_C"/>
</dbReference>
<evidence type="ECO:0000256" key="17">
    <source>
        <dbReference type="ARBA" id="ARBA00023211"/>
    </source>
</evidence>
<reference evidence="26" key="1">
    <citation type="journal article" date="2019" name="Int. J. Syst. Evol. Microbiol.">
        <title>The Global Catalogue of Microorganisms (GCM) 10K type strain sequencing project: providing services to taxonomists for standard genome sequencing and annotation.</title>
        <authorList>
            <consortium name="The Broad Institute Genomics Platform"/>
            <consortium name="The Broad Institute Genome Sequencing Center for Infectious Disease"/>
            <person name="Wu L."/>
            <person name="Ma J."/>
        </authorList>
    </citation>
    <scope>NUCLEOTIDE SEQUENCE [LARGE SCALE GENOMIC DNA]</scope>
    <source>
        <strain evidence="26">JCM 17021</strain>
    </source>
</reference>
<dbReference type="NCBIfam" id="TIGR02778">
    <property type="entry name" value="ligD_pol"/>
    <property type="match status" value="1"/>
</dbReference>
<evidence type="ECO:0000256" key="12">
    <source>
        <dbReference type="ARBA" id="ARBA00022840"/>
    </source>
</evidence>
<evidence type="ECO:0000313" key="25">
    <source>
        <dbReference type="EMBL" id="GAA3889015.1"/>
    </source>
</evidence>
<evidence type="ECO:0000256" key="5">
    <source>
        <dbReference type="ARBA" id="ARBA00022695"/>
    </source>
</evidence>
<proteinExistence type="inferred from homology"/>
<evidence type="ECO:0000256" key="3">
    <source>
        <dbReference type="ARBA" id="ARBA00022598"/>
    </source>
</evidence>
<evidence type="ECO:0000313" key="26">
    <source>
        <dbReference type="Proteomes" id="UP001501803"/>
    </source>
</evidence>
<gene>
    <name evidence="25" type="ORF">GCM10022381_33540</name>
</gene>
<protein>
    <recommendedName>
        <fullName evidence="2">DNA ligase (ATP)</fullName>
        <ecNumber evidence="2">6.5.1.1</ecNumber>
    </recommendedName>
    <alternativeName>
        <fullName evidence="19">NHEJ DNA polymerase</fullName>
    </alternativeName>
</protein>
<dbReference type="Gene3D" id="3.30.470.30">
    <property type="entry name" value="DNA ligase/mRNA capping enzyme"/>
    <property type="match status" value="1"/>
</dbReference>
<evidence type="ECO:0000256" key="14">
    <source>
        <dbReference type="ARBA" id="ARBA00023125"/>
    </source>
</evidence>
<organism evidence="25 26">
    <name type="scientific">Leifsonia kafniensis</name>
    <dbReference type="NCBI Taxonomy" id="475957"/>
    <lineage>
        <taxon>Bacteria</taxon>
        <taxon>Bacillati</taxon>
        <taxon>Actinomycetota</taxon>
        <taxon>Actinomycetes</taxon>
        <taxon>Micrococcales</taxon>
        <taxon>Microbacteriaceae</taxon>
        <taxon>Leifsonia</taxon>
    </lineage>
</organism>
<name>A0ABP7KVI7_9MICO</name>
<keyword evidence="5" id="KW-0548">Nucleotidyltransferase</keyword>
<evidence type="ECO:0000256" key="22">
    <source>
        <dbReference type="ARBA" id="ARBA00049990"/>
    </source>
</evidence>
<keyword evidence="7" id="KW-0479">Metal-binding</keyword>
<dbReference type="EMBL" id="BAABCN010000012">
    <property type="protein sequence ID" value="GAA3889015.1"/>
    <property type="molecule type" value="Genomic_DNA"/>
</dbReference>
<accession>A0ABP7KVI7</accession>
<comment type="cofactor">
    <cofactor evidence="1">
        <name>Mn(2+)</name>
        <dbReference type="ChEBI" id="CHEBI:29035"/>
    </cofactor>
</comment>
<evidence type="ECO:0000256" key="19">
    <source>
        <dbReference type="ARBA" id="ARBA00029943"/>
    </source>
</evidence>
<feature type="compositionally biased region" description="Basic and acidic residues" evidence="23">
    <location>
        <begin position="323"/>
        <end position="333"/>
    </location>
</feature>
<comment type="similarity">
    <text evidence="21">In the C-terminal section; belongs to the ATP-dependent DNA ligase family.</text>
</comment>
<dbReference type="CDD" id="cd07971">
    <property type="entry name" value="OBF_DNA_ligase_LigD"/>
    <property type="match status" value="1"/>
</dbReference>
<evidence type="ECO:0000256" key="1">
    <source>
        <dbReference type="ARBA" id="ARBA00001936"/>
    </source>
</evidence>
<keyword evidence="18" id="KW-0511">Multifunctional enzyme</keyword>
<dbReference type="CDD" id="cd04863">
    <property type="entry name" value="MtLigD_Pol_like"/>
    <property type="match status" value="1"/>
</dbReference>